<dbReference type="CDD" id="cd00037">
    <property type="entry name" value="CLECT"/>
    <property type="match status" value="1"/>
</dbReference>
<gene>
    <name evidence="5" type="primary">LOC110987961</name>
</gene>
<dbReference type="PROSITE" id="PS50041">
    <property type="entry name" value="C_TYPE_LECTIN_2"/>
    <property type="match status" value="1"/>
</dbReference>
<feature type="signal peptide" evidence="1">
    <location>
        <begin position="1"/>
        <end position="25"/>
    </location>
</feature>
<dbReference type="InterPro" id="IPR001304">
    <property type="entry name" value="C-type_lectin-like"/>
</dbReference>
<proteinExistence type="predicted"/>
<evidence type="ECO:0000313" key="5">
    <source>
        <dbReference type="RefSeq" id="XP_022106831.1"/>
    </source>
</evidence>
<feature type="chain" id="PRO_5034829871" evidence="1">
    <location>
        <begin position="26"/>
        <end position="250"/>
    </location>
</feature>
<dbReference type="Gene3D" id="3.10.100.10">
    <property type="entry name" value="Mannose-Binding Protein A, subunit A"/>
    <property type="match status" value="1"/>
</dbReference>
<dbReference type="OrthoDB" id="2142683at2759"/>
<feature type="domain" description="C-type lectin" evidence="2">
    <location>
        <begin position="38"/>
        <end position="157"/>
    </location>
</feature>
<dbReference type="Pfam" id="PF00059">
    <property type="entry name" value="Lectin_C"/>
    <property type="match status" value="1"/>
</dbReference>
<dbReference type="OMA" id="WIGCDIV"/>
<dbReference type="SUPFAM" id="SSF56436">
    <property type="entry name" value="C-type lectin-like"/>
    <property type="match status" value="1"/>
</dbReference>
<keyword evidence="4" id="KW-1185">Reference proteome</keyword>
<dbReference type="InterPro" id="IPR016186">
    <property type="entry name" value="C-type_lectin-like/link_sf"/>
</dbReference>
<dbReference type="InterPro" id="IPR016187">
    <property type="entry name" value="CTDL_fold"/>
</dbReference>
<accession>A0A8B7ZTL9</accession>
<reference evidence="5" key="1">
    <citation type="submission" date="2025-08" db="UniProtKB">
        <authorList>
            <consortium name="RefSeq"/>
        </authorList>
    </citation>
    <scope>IDENTIFICATION</scope>
</reference>
<dbReference type="Proteomes" id="UP000694845">
    <property type="component" value="Unplaced"/>
</dbReference>
<dbReference type="InterPro" id="IPR003609">
    <property type="entry name" value="Pan_app"/>
</dbReference>
<dbReference type="Pfam" id="PF00024">
    <property type="entry name" value="PAN_1"/>
    <property type="match status" value="1"/>
</dbReference>
<dbReference type="PANTHER" id="PTHR22803">
    <property type="entry name" value="MANNOSE, PHOSPHOLIPASE, LECTIN RECEPTOR RELATED"/>
    <property type="match status" value="1"/>
</dbReference>
<dbReference type="RefSeq" id="XP_022106831.1">
    <property type="nucleotide sequence ID" value="XM_022251139.1"/>
</dbReference>
<protein>
    <submittedName>
        <fullName evidence="5">Snaclec stejaggregin-A subunit beta-3-like</fullName>
    </submittedName>
</protein>
<dbReference type="PROSITE" id="PS50948">
    <property type="entry name" value="PAN"/>
    <property type="match status" value="1"/>
</dbReference>
<evidence type="ECO:0000313" key="4">
    <source>
        <dbReference type="Proteomes" id="UP000694845"/>
    </source>
</evidence>
<dbReference type="KEGG" id="aplc:110987961"/>
<organism evidence="4 5">
    <name type="scientific">Acanthaster planci</name>
    <name type="common">Crown-of-thorns starfish</name>
    <dbReference type="NCBI Taxonomy" id="133434"/>
    <lineage>
        <taxon>Eukaryota</taxon>
        <taxon>Metazoa</taxon>
        <taxon>Echinodermata</taxon>
        <taxon>Eleutherozoa</taxon>
        <taxon>Asterozoa</taxon>
        <taxon>Asteroidea</taxon>
        <taxon>Valvatacea</taxon>
        <taxon>Valvatida</taxon>
        <taxon>Acanthasteridae</taxon>
        <taxon>Acanthaster</taxon>
    </lineage>
</organism>
<evidence type="ECO:0000259" key="2">
    <source>
        <dbReference type="PROSITE" id="PS50041"/>
    </source>
</evidence>
<dbReference type="GeneID" id="110987961"/>
<keyword evidence="1" id="KW-0732">Signal</keyword>
<dbReference type="AlphaFoldDB" id="A0A8B7ZTL9"/>
<feature type="domain" description="Apple" evidence="3">
    <location>
        <begin position="166"/>
        <end position="250"/>
    </location>
</feature>
<evidence type="ECO:0000256" key="1">
    <source>
        <dbReference type="SAM" id="SignalP"/>
    </source>
</evidence>
<dbReference type="SMART" id="SM00034">
    <property type="entry name" value="CLECT"/>
    <property type="match status" value="1"/>
</dbReference>
<sequence>MLSTMGIWTQLSLTILIWMTVGVHDANPTACSPGWYNWRDSCYIALKEKLTWFDALTACQRLGGSLLLPNSREEHKFIMKIRNQAFSEFRNRPLWIGCDIVNNNLRCVGEQSENNVYTNWYSGHPKKSGHFCVSKGGWGDGYQKSESCTINKFAICEMPRLASTYCTSLRPDGRMARWCLHGYEIKNVTVKAVSECGQACWAEPQCRSFNLWQGGLAKTCQLNRATRNEVSSDAFCEQGLCTYFDLEESC</sequence>
<evidence type="ECO:0000259" key="3">
    <source>
        <dbReference type="PROSITE" id="PS50948"/>
    </source>
</evidence>
<name>A0A8B7ZTL9_ACAPL</name>
<dbReference type="InterPro" id="IPR050111">
    <property type="entry name" value="C-type_lectin/snaclec_domain"/>
</dbReference>